<evidence type="ECO:0000313" key="5">
    <source>
        <dbReference type="Proteomes" id="UP000694240"/>
    </source>
</evidence>
<dbReference type="Pfam" id="PF05617">
    <property type="entry name" value="Prolamin_like"/>
    <property type="match status" value="1"/>
</dbReference>
<comment type="caution">
    <text evidence="4">The sequence shown here is derived from an EMBL/GenBank/DDBJ whole genome shotgun (WGS) entry which is preliminary data.</text>
</comment>
<evidence type="ECO:0000256" key="2">
    <source>
        <dbReference type="SAM" id="SignalP"/>
    </source>
</evidence>
<dbReference type="InterPro" id="IPR008502">
    <property type="entry name" value="Prolamin-like"/>
</dbReference>
<protein>
    <submittedName>
        <fullName evidence="4">Prolamin-like domain</fullName>
    </submittedName>
</protein>
<organism evidence="4 5">
    <name type="scientific">Arabidopsis thaliana x Arabidopsis arenosa</name>
    <dbReference type="NCBI Taxonomy" id="1240361"/>
    <lineage>
        <taxon>Eukaryota</taxon>
        <taxon>Viridiplantae</taxon>
        <taxon>Streptophyta</taxon>
        <taxon>Embryophyta</taxon>
        <taxon>Tracheophyta</taxon>
        <taxon>Spermatophyta</taxon>
        <taxon>Magnoliopsida</taxon>
        <taxon>eudicotyledons</taxon>
        <taxon>Gunneridae</taxon>
        <taxon>Pentapetalae</taxon>
        <taxon>rosids</taxon>
        <taxon>malvids</taxon>
        <taxon>Brassicales</taxon>
        <taxon>Brassicaceae</taxon>
        <taxon>Camelineae</taxon>
        <taxon>Arabidopsis</taxon>
    </lineage>
</organism>
<evidence type="ECO:0000256" key="1">
    <source>
        <dbReference type="ARBA" id="ARBA00022729"/>
    </source>
</evidence>
<dbReference type="GO" id="GO:0031982">
    <property type="term" value="C:vesicle"/>
    <property type="evidence" value="ECO:0007669"/>
    <property type="project" value="TreeGrafter"/>
</dbReference>
<sequence length="101" mass="11211">MESKTMKIIIFLMVFVFAMTWSPSSAQPTDSEGCFKAFKSTSGGCLESIKGILHGHVHGIKKECCGTVSIVSDMCWPIIFPSMPYIRFVLKGICTIKYSLH</sequence>
<dbReference type="PANTHER" id="PTHR31181:SF81">
    <property type="entry name" value="ECA1 GAMETOGENESIS FAMILY PROTEIN-RELATED"/>
    <property type="match status" value="1"/>
</dbReference>
<feature type="domain" description="Prolamin-like" evidence="3">
    <location>
        <begin position="34"/>
        <end position="84"/>
    </location>
</feature>
<feature type="chain" id="PRO_5035798658" evidence="2">
    <location>
        <begin position="27"/>
        <end position="101"/>
    </location>
</feature>
<dbReference type="GO" id="GO:0005576">
    <property type="term" value="C:extracellular region"/>
    <property type="evidence" value="ECO:0007669"/>
    <property type="project" value="TreeGrafter"/>
</dbReference>
<dbReference type="Proteomes" id="UP000694240">
    <property type="component" value="Chromosome 2"/>
</dbReference>
<proteinExistence type="predicted"/>
<dbReference type="GO" id="GO:0080155">
    <property type="term" value="P:regulation of double fertilization forming a zygote and endosperm"/>
    <property type="evidence" value="ECO:0007669"/>
    <property type="project" value="TreeGrafter"/>
</dbReference>
<dbReference type="EMBL" id="JAEFBK010000002">
    <property type="protein sequence ID" value="KAG7637030.1"/>
    <property type="molecule type" value="Genomic_DNA"/>
</dbReference>
<dbReference type="PANTHER" id="PTHR31181">
    <property type="entry name" value="EGG CELL-SECRETED PROTEIN 1.4"/>
    <property type="match status" value="1"/>
</dbReference>
<accession>A0A8T2FR95</accession>
<dbReference type="AlphaFoldDB" id="A0A8T2FR95"/>
<dbReference type="GO" id="GO:2000008">
    <property type="term" value="P:regulation of protein localization to cell surface"/>
    <property type="evidence" value="ECO:0007669"/>
    <property type="project" value="TreeGrafter"/>
</dbReference>
<feature type="signal peptide" evidence="2">
    <location>
        <begin position="1"/>
        <end position="26"/>
    </location>
</feature>
<keyword evidence="1 2" id="KW-0732">Signal</keyword>
<reference evidence="4 5" key="1">
    <citation type="submission" date="2020-12" db="EMBL/GenBank/DDBJ databases">
        <title>Concerted genomic and epigenomic changes stabilize Arabidopsis allopolyploids.</title>
        <authorList>
            <person name="Chen Z."/>
        </authorList>
    </citation>
    <scope>NUCLEOTIDE SEQUENCE [LARGE SCALE GENOMIC DNA]</scope>
    <source>
        <strain evidence="4">Allo738</strain>
        <tissue evidence="4">Leaf</tissue>
    </source>
</reference>
<dbReference type="GO" id="GO:0009567">
    <property type="term" value="P:double fertilization forming a zygote and endosperm"/>
    <property type="evidence" value="ECO:0007669"/>
    <property type="project" value="TreeGrafter"/>
</dbReference>
<evidence type="ECO:0000313" key="4">
    <source>
        <dbReference type="EMBL" id="KAG7637030.1"/>
    </source>
</evidence>
<evidence type="ECO:0000259" key="3">
    <source>
        <dbReference type="Pfam" id="PF05617"/>
    </source>
</evidence>
<name>A0A8T2FR95_9BRAS</name>
<keyword evidence="5" id="KW-1185">Reference proteome</keyword>
<gene>
    <name evidence="4" type="ORF">ISN45_At02g016000</name>
</gene>